<keyword evidence="2 5" id="KW-0812">Transmembrane</keyword>
<dbReference type="GO" id="GO:0022857">
    <property type="term" value="F:transmembrane transporter activity"/>
    <property type="evidence" value="ECO:0007669"/>
    <property type="project" value="InterPro"/>
</dbReference>
<evidence type="ECO:0000256" key="3">
    <source>
        <dbReference type="ARBA" id="ARBA00022989"/>
    </source>
</evidence>
<feature type="transmembrane region" description="Helical" evidence="5">
    <location>
        <begin position="352"/>
        <end position="373"/>
    </location>
</feature>
<feature type="domain" description="Major facilitator superfamily (MFS) profile" evidence="6">
    <location>
        <begin position="21"/>
        <end position="405"/>
    </location>
</feature>
<keyword evidence="4 5" id="KW-0472">Membrane</keyword>
<evidence type="ECO:0000256" key="5">
    <source>
        <dbReference type="SAM" id="Phobius"/>
    </source>
</evidence>
<feature type="transmembrane region" description="Helical" evidence="5">
    <location>
        <begin position="177"/>
        <end position="196"/>
    </location>
</feature>
<dbReference type="InterPro" id="IPR020846">
    <property type="entry name" value="MFS_dom"/>
</dbReference>
<comment type="subcellular location">
    <subcellularLocation>
        <location evidence="1">Cell membrane</location>
        <topology evidence="1">Multi-pass membrane protein</topology>
    </subcellularLocation>
</comment>
<organism evidence="7 8">
    <name type="scientific">Candidatus Segetimicrobium genomatis</name>
    <dbReference type="NCBI Taxonomy" id="2569760"/>
    <lineage>
        <taxon>Bacteria</taxon>
        <taxon>Bacillati</taxon>
        <taxon>Candidatus Sysuimicrobiota</taxon>
        <taxon>Candidatus Sysuimicrobiia</taxon>
        <taxon>Candidatus Sysuimicrobiales</taxon>
        <taxon>Candidatus Segetimicrobiaceae</taxon>
        <taxon>Candidatus Segetimicrobium</taxon>
    </lineage>
</organism>
<feature type="transmembrane region" description="Helical" evidence="5">
    <location>
        <begin position="379"/>
        <end position="400"/>
    </location>
</feature>
<feature type="transmembrane region" description="Helical" evidence="5">
    <location>
        <begin position="109"/>
        <end position="130"/>
    </location>
</feature>
<evidence type="ECO:0000313" key="7">
    <source>
        <dbReference type="EMBL" id="TMJ08425.1"/>
    </source>
</evidence>
<keyword evidence="3 5" id="KW-1133">Transmembrane helix</keyword>
<evidence type="ECO:0000256" key="2">
    <source>
        <dbReference type="ARBA" id="ARBA00022692"/>
    </source>
</evidence>
<proteinExistence type="predicted"/>
<feature type="transmembrane region" description="Helical" evidence="5">
    <location>
        <begin position="260"/>
        <end position="281"/>
    </location>
</feature>
<accession>A0A537LK98</accession>
<dbReference type="PANTHER" id="PTHR43129">
    <property type="entry name" value="FOSMIDOMYCIN RESISTANCE PROTEIN"/>
    <property type="match status" value="1"/>
</dbReference>
<dbReference type="Pfam" id="PF07690">
    <property type="entry name" value="MFS_1"/>
    <property type="match status" value="1"/>
</dbReference>
<name>A0A537LK98_9BACT</name>
<reference evidence="7 8" key="1">
    <citation type="journal article" date="2019" name="Nat. Microbiol.">
        <title>Mediterranean grassland soil C-N compound turnover is dependent on rainfall and depth, and is mediated by genomically divergent microorganisms.</title>
        <authorList>
            <person name="Diamond S."/>
            <person name="Andeer P.F."/>
            <person name="Li Z."/>
            <person name="Crits-Christoph A."/>
            <person name="Burstein D."/>
            <person name="Anantharaman K."/>
            <person name="Lane K.R."/>
            <person name="Thomas B.C."/>
            <person name="Pan C."/>
            <person name="Northen T.R."/>
            <person name="Banfield J.F."/>
        </authorList>
    </citation>
    <scope>NUCLEOTIDE SEQUENCE [LARGE SCALE GENOMIC DNA]</scope>
    <source>
        <strain evidence="7">NP_2</strain>
    </source>
</reference>
<gene>
    <name evidence="7" type="ORF">E6G99_04450</name>
</gene>
<dbReference type="CDD" id="cd17325">
    <property type="entry name" value="MFS_MdtG_SLC18_like"/>
    <property type="match status" value="1"/>
</dbReference>
<evidence type="ECO:0000256" key="4">
    <source>
        <dbReference type="ARBA" id="ARBA00023136"/>
    </source>
</evidence>
<protein>
    <submittedName>
        <fullName evidence="7">MFS transporter</fullName>
    </submittedName>
</protein>
<dbReference type="PROSITE" id="PS50850">
    <property type="entry name" value="MFS"/>
    <property type="match status" value="1"/>
</dbReference>
<dbReference type="Gene3D" id="1.20.1250.20">
    <property type="entry name" value="MFS general substrate transporter like domains"/>
    <property type="match status" value="2"/>
</dbReference>
<dbReference type="PANTHER" id="PTHR43129:SF1">
    <property type="entry name" value="FOSMIDOMYCIN RESISTANCE PROTEIN"/>
    <property type="match status" value="1"/>
</dbReference>
<evidence type="ECO:0000313" key="8">
    <source>
        <dbReference type="Proteomes" id="UP000318661"/>
    </source>
</evidence>
<sequence>MKASFPLLRRRVLRPDPSNAGMWAIGAGHAVTHAYTAALYLLLPFIAKDLGLTYSQIGFLLAVRQFMSTVVNLPAGIIVDTLGRRNMFMGISLLGMAVPYLAISATSAFWVLALCMALLGIASFLWHPAAITSISEMYPASRGYGLAIHELGANLGDTLMPLLTGVLLGYLTWRQVMSATVAAGVVLGVIALQTVIRVRRRVEPAANAPPAAGYLTGLRTLLRNTNLMILALVSGIRSFTQQGLQSFLPLYLVNDLKISAVLVGFYIAVVQVSGMVATPIAGTLSDRIGPKRVATAGMLTTSLAVAAFAAFDLGSAFVAALALVGFFVYSMRPAIFRWAIGVVPRQYEGTTVGTLFTTQALFSTLMPLIGGVIADRIGLIAVFYLIAASLVVGNFAMLAVPDLRRPAPTGEIAKG</sequence>
<evidence type="ECO:0000256" key="1">
    <source>
        <dbReference type="ARBA" id="ARBA00004651"/>
    </source>
</evidence>
<dbReference type="SUPFAM" id="SSF103473">
    <property type="entry name" value="MFS general substrate transporter"/>
    <property type="match status" value="1"/>
</dbReference>
<dbReference type="EMBL" id="VBAJ01000100">
    <property type="protein sequence ID" value="TMJ08425.1"/>
    <property type="molecule type" value="Genomic_DNA"/>
</dbReference>
<dbReference type="InterPro" id="IPR011701">
    <property type="entry name" value="MFS"/>
</dbReference>
<feature type="transmembrane region" description="Helical" evidence="5">
    <location>
        <begin position="21"/>
        <end position="47"/>
    </location>
</feature>
<dbReference type="AlphaFoldDB" id="A0A537LK98"/>
<feature type="transmembrane region" description="Helical" evidence="5">
    <location>
        <begin position="317"/>
        <end position="340"/>
    </location>
</feature>
<dbReference type="GO" id="GO:0005886">
    <property type="term" value="C:plasma membrane"/>
    <property type="evidence" value="ECO:0007669"/>
    <property type="project" value="UniProtKB-SubCell"/>
</dbReference>
<feature type="transmembrane region" description="Helical" evidence="5">
    <location>
        <begin position="59"/>
        <end position="79"/>
    </location>
</feature>
<comment type="caution">
    <text evidence="7">The sequence shown here is derived from an EMBL/GenBank/DDBJ whole genome shotgun (WGS) entry which is preliminary data.</text>
</comment>
<dbReference type="Proteomes" id="UP000318661">
    <property type="component" value="Unassembled WGS sequence"/>
</dbReference>
<evidence type="ECO:0000259" key="6">
    <source>
        <dbReference type="PROSITE" id="PS50850"/>
    </source>
</evidence>
<dbReference type="InterPro" id="IPR036259">
    <property type="entry name" value="MFS_trans_sf"/>
</dbReference>